<sequence>MKKWLIILLLLCLFLCLCGGCGFKDIDKRFFVVSIGIDKSEKKDMKYRISLKLAVPGSSLDYSSAQYELITQDANSITEGVRLLKSKVDKELDFGHAKIIIFGYSFLKENGINELDWLNRRRDIQLVSWVAVGQPSAEAVLGTKISHERMPGNSLLLSFGKTGVESGYVVSEYLFNFYRKKKELGLDPILPIVESANNHFTINTAVVFDKKNPRLTLNPSETRLFNIMKASINKVEIGAPYQGSKFFVSVDNINSNYHIRTPKNGPAYVDMHIKMRGVIEESALGSLEIEHLPQYEAAICQHIQEKIVLLLKKLRDNKLDPLAFGLKYRSHHFGTVEEEWRTWQALYPELEFRVGVEMKLEGVGVIK</sequence>
<dbReference type="EMBL" id="WTUZ01000010">
    <property type="protein sequence ID" value="MZQ81768.1"/>
    <property type="molecule type" value="Genomic_DNA"/>
</dbReference>
<evidence type="ECO:0000259" key="8">
    <source>
        <dbReference type="Pfam" id="PF05504"/>
    </source>
</evidence>
<evidence type="ECO:0000256" key="1">
    <source>
        <dbReference type="ARBA" id="ARBA00004635"/>
    </source>
</evidence>
<dbReference type="InterPro" id="IPR038501">
    <property type="entry name" value="Spore_GerAC_C_sf"/>
</dbReference>
<dbReference type="PANTHER" id="PTHR35789:SF1">
    <property type="entry name" value="SPORE GERMINATION PROTEIN B3"/>
    <property type="match status" value="1"/>
</dbReference>
<dbReference type="PANTHER" id="PTHR35789">
    <property type="entry name" value="SPORE GERMINATION PROTEIN B3"/>
    <property type="match status" value="1"/>
</dbReference>
<dbReference type="Proteomes" id="UP000481087">
    <property type="component" value="Unassembled WGS sequence"/>
</dbReference>
<dbReference type="Gene3D" id="3.30.300.210">
    <property type="entry name" value="Nutrient germinant receptor protein C, domain 3"/>
    <property type="match status" value="1"/>
</dbReference>
<keyword evidence="5" id="KW-0472">Membrane</keyword>
<dbReference type="AlphaFoldDB" id="A0A6L8UU82"/>
<dbReference type="InterPro" id="IPR057336">
    <property type="entry name" value="GerAC_N"/>
</dbReference>
<feature type="domain" description="Spore germination protein N-terminal" evidence="9">
    <location>
        <begin position="24"/>
        <end position="194"/>
    </location>
</feature>
<keyword evidence="3" id="KW-0309">Germination</keyword>
<gene>
    <name evidence="10" type="ORF">GQF01_06415</name>
</gene>
<dbReference type="GO" id="GO:0009847">
    <property type="term" value="P:spore germination"/>
    <property type="evidence" value="ECO:0007669"/>
    <property type="project" value="InterPro"/>
</dbReference>
<comment type="similarity">
    <text evidence="2">Belongs to the GerABKC lipoprotein family.</text>
</comment>
<keyword evidence="11" id="KW-1185">Reference proteome</keyword>
<evidence type="ECO:0000256" key="3">
    <source>
        <dbReference type="ARBA" id="ARBA00022544"/>
    </source>
</evidence>
<name>A0A6L8UU82_9BACL</name>
<protein>
    <submittedName>
        <fullName evidence="10">Ger(X)C family spore germination protein</fullName>
    </submittedName>
</protein>
<accession>A0A6L8UU82</accession>
<dbReference type="GO" id="GO:0016020">
    <property type="term" value="C:membrane"/>
    <property type="evidence" value="ECO:0007669"/>
    <property type="project" value="UniProtKB-SubCell"/>
</dbReference>
<comment type="subcellular location">
    <subcellularLocation>
        <location evidence="1">Membrane</location>
        <topology evidence="1">Lipid-anchor</topology>
    </subcellularLocation>
</comment>
<dbReference type="Pfam" id="PF25198">
    <property type="entry name" value="Spore_GerAC_N"/>
    <property type="match status" value="1"/>
</dbReference>
<organism evidence="10 11">
    <name type="scientific">Paenibacillus silvestris</name>
    <dbReference type="NCBI Taxonomy" id="2606219"/>
    <lineage>
        <taxon>Bacteria</taxon>
        <taxon>Bacillati</taxon>
        <taxon>Bacillota</taxon>
        <taxon>Bacilli</taxon>
        <taxon>Bacillales</taxon>
        <taxon>Paenibacillaceae</taxon>
        <taxon>Paenibacillus</taxon>
    </lineage>
</organism>
<keyword evidence="7" id="KW-0449">Lipoprotein</keyword>
<evidence type="ECO:0000256" key="4">
    <source>
        <dbReference type="ARBA" id="ARBA00022729"/>
    </source>
</evidence>
<evidence type="ECO:0000313" key="11">
    <source>
        <dbReference type="Proteomes" id="UP000481087"/>
    </source>
</evidence>
<dbReference type="InterPro" id="IPR008844">
    <property type="entry name" value="Spore_GerAC-like"/>
</dbReference>
<reference evidence="10 11" key="1">
    <citation type="submission" date="2019-12" db="EMBL/GenBank/DDBJ databases">
        <title>Paenibacillus sp. nov. sp. isolated from soil.</title>
        <authorList>
            <person name="Kim J."/>
            <person name="Jeong S.E."/>
            <person name="Jung H.S."/>
            <person name="Jeon C.O."/>
        </authorList>
    </citation>
    <scope>NUCLEOTIDE SEQUENCE [LARGE SCALE GENOMIC DNA]</scope>
    <source>
        <strain evidence="10 11">5J-6</strain>
    </source>
</reference>
<dbReference type="NCBIfam" id="TIGR02887">
    <property type="entry name" value="spore_ger_x_C"/>
    <property type="match status" value="1"/>
</dbReference>
<proteinExistence type="inferred from homology"/>
<evidence type="ECO:0000313" key="10">
    <source>
        <dbReference type="EMBL" id="MZQ81768.1"/>
    </source>
</evidence>
<dbReference type="InterPro" id="IPR046953">
    <property type="entry name" value="Spore_GerAC-like_C"/>
</dbReference>
<evidence type="ECO:0000256" key="6">
    <source>
        <dbReference type="ARBA" id="ARBA00023139"/>
    </source>
</evidence>
<evidence type="ECO:0000259" key="9">
    <source>
        <dbReference type="Pfam" id="PF25198"/>
    </source>
</evidence>
<dbReference type="Pfam" id="PF05504">
    <property type="entry name" value="Spore_GerAC"/>
    <property type="match status" value="1"/>
</dbReference>
<evidence type="ECO:0000256" key="2">
    <source>
        <dbReference type="ARBA" id="ARBA00007886"/>
    </source>
</evidence>
<comment type="caution">
    <text evidence="10">The sequence shown here is derived from an EMBL/GenBank/DDBJ whole genome shotgun (WGS) entry which is preliminary data.</text>
</comment>
<evidence type="ECO:0000256" key="7">
    <source>
        <dbReference type="ARBA" id="ARBA00023288"/>
    </source>
</evidence>
<feature type="domain" description="Spore germination GerAC-like C-terminal" evidence="8">
    <location>
        <begin position="205"/>
        <end position="364"/>
    </location>
</feature>
<keyword evidence="6" id="KW-0564">Palmitate</keyword>
<evidence type="ECO:0000256" key="5">
    <source>
        <dbReference type="ARBA" id="ARBA00023136"/>
    </source>
</evidence>
<dbReference type="RefSeq" id="WP_161405991.1">
    <property type="nucleotide sequence ID" value="NZ_WTUZ01000010.1"/>
</dbReference>
<keyword evidence="4" id="KW-0732">Signal</keyword>